<keyword evidence="1" id="KW-0812">Transmembrane</keyword>
<reference evidence="2" key="1">
    <citation type="submission" date="2023-06" db="EMBL/GenBank/DDBJ databases">
        <title>Genomic analysis of the entomopathogenic nematode Steinernema hermaphroditum.</title>
        <authorList>
            <person name="Schwarz E.M."/>
            <person name="Heppert J.K."/>
            <person name="Baniya A."/>
            <person name="Schwartz H.T."/>
            <person name="Tan C.-H."/>
            <person name="Antoshechkin I."/>
            <person name="Sternberg P.W."/>
            <person name="Goodrich-Blair H."/>
            <person name="Dillman A.R."/>
        </authorList>
    </citation>
    <scope>NUCLEOTIDE SEQUENCE</scope>
    <source>
        <strain evidence="2">PS9179</strain>
        <tissue evidence="2">Whole animal</tissue>
    </source>
</reference>
<sequence length="88" mass="10122">MDEKIFLFLTWLILIFFTLVFFYQLARLLFVTRTVPDTNTMLETWQVVVLIYACIVLACVVAVGLIFCVCGLCQFCASYSKPKKPIDL</sequence>
<accession>A0AA39HUF1</accession>
<keyword evidence="1" id="KW-1133">Transmembrane helix</keyword>
<organism evidence="2 3">
    <name type="scientific">Steinernema hermaphroditum</name>
    <dbReference type="NCBI Taxonomy" id="289476"/>
    <lineage>
        <taxon>Eukaryota</taxon>
        <taxon>Metazoa</taxon>
        <taxon>Ecdysozoa</taxon>
        <taxon>Nematoda</taxon>
        <taxon>Chromadorea</taxon>
        <taxon>Rhabditida</taxon>
        <taxon>Tylenchina</taxon>
        <taxon>Panagrolaimomorpha</taxon>
        <taxon>Strongyloidoidea</taxon>
        <taxon>Steinernematidae</taxon>
        <taxon>Steinernema</taxon>
    </lineage>
</organism>
<dbReference type="AlphaFoldDB" id="A0AA39HUF1"/>
<evidence type="ECO:0000313" key="3">
    <source>
        <dbReference type="Proteomes" id="UP001175271"/>
    </source>
</evidence>
<feature type="transmembrane region" description="Helical" evidence="1">
    <location>
        <begin position="5"/>
        <end position="25"/>
    </location>
</feature>
<feature type="transmembrane region" description="Helical" evidence="1">
    <location>
        <begin position="45"/>
        <end position="73"/>
    </location>
</feature>
<proteinExistence type="predicted"/>
<dbReference type="Proteomes" id="UP001175271">
    <property type="component" value="Unassembled WGS sequence"/>
</dbReference>
<evidence type="ECO:0000256" key="1">
    <source>
        <dbReference type="SAM" id="Phobius"/>
    </source>
</evidence>
<keyword evidence="1" id="KW-0472">Membrane</keyword>
<keyword evidence="3" id="KW-1185">Reference proteome</keyword>
<protein>
    <submittedName>
        <fullName evidence="2">Uncharacterized protein</fullName>
    </submittedName>
</protein>
<dbReference type="EMBL" id="JAUCMV010000003">
    <property type="protein sequence ID" value="KAK0412300.1"/>
    <property type="molecule type" value="Genomic_DNA"/>
</dbReference>
<name>A0AA39HUF1_9BILA</name>
<comment type="caution">
    <text evidence="2">The sequence shown here is derived from an EMBL/GenBank/DDBJ whole genome shotgun (WGS) entry which is preliminary data.</text>
</comment>
<evidence type="ECO:0000313" key="2">
    <source>
        <dbReference type="EMBL" id="KAK0412300.1"/>
    </source>
</evidence>
<gene>
    <name evidence="2" type="ORF">QR680_006133</name>
</gene>